<evidence type="ECO:0000313" key="3">
    <source>
        <dbReference type="Proteomes" id="UP000007102"/>
    </source>
</evidence>
<dbReference type="PANTHER" id="PTHR46656:SF3">
    <property type="entry name" value="PUTATIVE-RELATED"/>
    <property type="match status" value="1"/>
</dbReference>
<dbReference type="EMBL" id="CP002543">
    <property type="protein sequence ID" value="ADY73949.1"/>
    <property type="molecule type" value="Genomic_DNA"/>
</dbReference>
<dbReference type="RefSeq" id="WP_013638899.1">
    <property type="nucleotide sequence ID" value="NC_015185.1"/>
</dbReference>
<dbReference type="GO" id="GO:0016757">
    <property type="term" value="F:glycosyltransferase activity"/>
    <property type="evidence" value="ECO:0007669"/>
    <property type="project" value="InterPro"/>
</dbReference>
<accession>F0S171</accession>
<reference evidence="2 3" key="1">
    <citation type="journal article" date="2011" name="Stand. Genomic Sci.">
        <title>Complete genome sequence of the thermophilic sulfur-reducer Desulfurobacterium thermolithotrophum type strain (BSA(T)) from a deep-sea hydrothermal vent.</title>
        <authorList>
            <person name="Goker M."/>
            <person name="Daligault H."/>
            <person name="Mwirichia R."/>
            <person name="Lapidus A."/>
            <person name="Lucas S."/>
            <person name="Deshpande S."/>
            <person name="Pagani I."/>
            <person name="Tapia R."/>
            <person name="Cheng J.F."/>
            <person name="Goodwin L."/>
            <person name="Pitluck S."/>
            <person name="Liolios K."/>
            <person name="Ivanova N."/>
            <person name="Mavromatis K."/>
            <person name="Mikhailova N."/>
            <person name="Pati A."/>
            <person name="Chen A."/>
            <person name="Palaniappan K."/>
            <person name="Han C."/>
            <person name="Land M."/>
            <person name="Hauser L."/>
            <person name="Pan C."/>
            <person name="Brambilla E.M."/>
            <person name="Rohde M."/>
            <person name="Spring S."/>
            <person name="Sikorski J."/>
            <person name="Wirth R."/>
            <person name="Detter J.C."/>
            <person name="Woyke T."/>
            <person name="Bristow J."/>
            <person name="Eisen J.A."/>
            <person name="Markowitz V."/>
            <person name="Hugenholtz P."/>
            <person name="Kyrpides N.C."/>
            <person name="Klenk H.P."/>
        </authorList>
    </citation>
    <scope>NUCLEOTIDE SEQUENCE [LARGE SCALE GENOMIC DNA]</scope>
    <source>
        <strain evidence="3">DSM 11699 / BSA</strain>
    </source>
</reference>
<feature type="domain" description="Glycosyl transferase family 1" evidence="1">
    <location>
        <begin position="167"/>
        <end position="335"/>
    </location>
</feature>
<dbReference type="Gene3D" id="3.40.50.2000">
    <property type="entry name" value="Glycogen Phosphorylase B"/>
    <property type="match status" value="5"/>
</dbReference>
<feature type="domain" description="Glycosyl transferase family 1" evidence="1">
    <location>
        <begin position="928"/>
        <end position="1093"/>
    </location>
</feature>
<organism evidence="2 3">
    <name type="scientific">Desulfurobacterium thermolithotrophum (strain DSM 11699 / BSA)</name>
    <dbReference type="NCBI Taxonomy" id="868864"/>
    <lineage>
        <taxon>Bacteria</taxon>
        <taxon>Pseudomonadati</taxon>
        <taxon>Aquificota</taxon>
        <taxon>Aquificia</taxon>
        <taxon>Desulfurobacteriales</taxon>
        <taxon>Desulfurobacteriaceae</taxon>
        <taxon>Desulfurobacterium</taxon>
    </lineage>
</organism>
<dbReference type="eggNOG" id="COG0438">
    <property type="taxonomic scope" value="Bacteria"/>
</dbReference>
<gene>
    <name evidence="2" type="ordered locus">Dester_1314</name>
</gene>
<dbReference type="HOGENOM" id="CLU_007278_0_0_0"/>
<protein>
    <submittedName>
        <fullName evidence="2">Glycosyl transferase group 1</fullName>
    </submittedName>
</protein>
<dbReference type="Proteomes" id="UP000007102">
    <property type="component" value="Chromosome"/>
</dbReference>
<dbReference type="InterPro" id="IPR001296">
    <property type="entry name" value="Glyco_trans_1"/>
</dbReference>
<dbReference type="STRING" id="868864.Dester_1314"/>
<dbReference type="Pfam" id="PF00534">
    <property type="entry name" value="Glycos_transf_1"/>
    <property type="match status" value="3"/>
</dbReference>
<reference evidence="3" key="2">
    <citation type="submission" date="2011-02" db="EMBL/GenBank/DDBJ databases">
        <title>The complete genome of Desulfurobacterium thermolithotrophum DSM 11699.</title>
        <authorList>
            <consortium name="US DOE Joint Genome Institute (JGI-PGF)"/>
            <person name="Lucas S."/>
            <person name="Copeland A."/>
            <person name="Lapidus A."/>
            <person name="Bruce D."/>
            <person name="Goodwin L."/>
            <person name="Pitluck S."/>
            <person name="Kyrpides N."/>
            <person name="Mavromatis K."/>
            <person name="Pagani I."/>
            <person name="Ivanova N."/>
            <person name="Mikhailova N."/>
            <person name="Daligault H."/>
            <person name="Detter J.C."/>
            <person name="Tapia R."/>
            <person name="Han C."/>
            <person name="Land M."/>
            <person name="Hauser L."/>
            <person name="Markowitz V."/>
            <person name="Cheng J.-F."/>
            <person name="Hugenholtz P."/>
            <person name="Woyke T."/>
            <person name="Wu D."/>
            <person name="Spring S."/>
            <person name="Brambilla E."/>
            <person name="Klenk H.-P."/>
            <person name="Eisen J.A."/>
        </authorList>
    </citation>
    <scope>NUCLEOTIDE SEQUENCE [LARGE SCALE GENOMIC DNA]</scope>
    <source>
        <strain evidence="3">DSM 11699 / BSA</strain>
    </source>
</reference>
<sequence length="1130" mass="131438">MKVKAIHQFHSGSAYGDAITNGMFFIQRILRDLGFESNIYVEHIDRKLKGKLFHFSKYKTDENNILLVHHSLGHDLDEWLLSLKDKIVLVYHNITPARFFPKDSALYRYSIKGRKQLKLLRDISVGAIADSELNKKELVKVGFDEKSVFVIPLLFDINKIREHSFNKKIVDEFSKFFNILFVGRIVENKKQDELVEVYRLYRQIADKPSRLILVGGTTSPEYEKKIRRKISEYNLQDEVILAGKVPYEDLYAYYRVADVFLCLSEHEGFGVPLVESFVFDVPVVAYDAPDSNVKYTLNGGGVLFEEKSFKHIAGLLSLISKNRALRREIIKTQREALKVYENFNVIQKFINFLEWLRVEVDEGRKEQVLSSQKRSKDIKIQIEGPFDSSYSLAIVNREMARALDKLFSNKVSLYSTEGYGDFPPNKEFLEKNPDVKRMWQLGEKGYRADIVTRNLYPPRVYDMKGLINLMNSYGWEESEFPKDYLENFNRYLDALPVMSPYVKKVMIDNGISIPVFEVGIGVDHVLKIKPKEFPLRTKKRFKFLHISSCFPRKGVDVLLDAFTSAFTKDDDVALIIKTFPNPHNNVEELIDYYQKKNKNCPEIELINEDIPDEYIVSLYKQCDCLVQPTRGEGFGLPMAEAMLFDMPVITTAYGGQRFFCNEKNCWLIDYKFNRAKTHMKQFNSYWVEPSKEDLVRLMRYIYSAPKEEIEKKTKKAKETILSSFRWEDCAKRLIKVAEKVEQLPVFPEKKVKLGWISTWNIRCGIAAYSKFLIDNFSEDIDVHIIANVVSSKDILDESLERNVSRIWRYGAKKEVESIIKEVEDKELDSVFIQYNFGFIEVYSLGRLVKELKDKGKSVFITFHSVKDVNKPDFKASLRWIKEELSLADRIFVHSIADMNILKDFGLVENVALFPHGVDIKQADKERVEQLRKELNLKNSKVIAAFGFLLPHKGILELIEVFAILREKFKNIHLLLLNSLYPIPDSKSYMKECKKKIKELQIEKNVTFITDFLPEEEVANYLELADVVVYPYQYTQESSSAAVRYALSLKKPVLCTPLEIFSDVSDVAFFTENTSVRSITKELELLLKNPKSLKEKQKVIESWLKSVDWKVLAKRLENIVKYHKLYRNLTT</sequence>
<keyword evidence="2" id="KW-0808">Transferase</keyword>
<dbReference type="InParanoid" id="F0S171"/>
<name>F0S171_DESTD</name>
<feature type="domain" description="Glycosyl transferase family 1" evidence="1">
    <location>
        <begin position="536"/>
        <end position="669"/>
    </location>
</feature>
<dbReference type="CDD" id="cd03801">
    <property type="entry name" value="GT4_PimA-like"/>
    <property type="match status" value="2"/>
</dbReference>
<dbReference type="KEGG" id="dte:Dester_1314"/>
<evidence type="ECO:0000259" key="1">
    <source>
        <dbReference type="Pfam" id="PF00534"/>
    </source>
</evidence>
<dbReference type="AlphaFoldDB" id="F0S171"/>
<dbReference type="OrthoDB" id="9797829at2"/>
<keyword evidence="3" id="KW-1185">Reference proteome</keyword>
<proteinExistence type="predicted"/>
<dbReference type="SUPFAM" id="SSF53756">
    <property type="entry name" value="UDP-Glycosyltransferase/glycogen phosphorylase"/>
    <property type="match status" value="3"/>
</dbReference>
<evidence type="ECO:0000313" key="2">
    <source>
        <dbReference type="EMBL" id="ADY73949.1"/>
    </source>
</evidence>
<dbReference type="PANTHER" id="PTHR46656">
    <property type="entry name" value="PUTATIVE-RELATED"/>
    <property type="match status" value="1"/>
</dbReference>